<keyword evidence="5" id="KW-1185">Reference proteome</keyword>
<dbReference type="InterPro" id="IPR050465">
    <property type="entry name" value="UPF0194_transport"/>
</dbReference>
<dbReference type="Gene3D" id="2.40.50.100">
    <property type="match status" value="1"/>
</dbReference>
<dbReference type="EMBL" id="SUPK01000004">
    <property type="protein sequence ID" value="TJY42173.1"/>
    <property type="molecule type" value="Genomic_DNA"/>
</dbReference>
<protein>
    <submittedName>
        <fullName evidence="4">HlyD family efflux transporter periplasmic adaptor subunit</fullName>
    </submittedName>
</protein>
<evidence type="ECO:0000256" key="2">
    <source>
        <dbReference type="ARBA" id="ARBA00023054"/>
    </source>
</evidence>
<dbReference type="GO" id="GO:0030313">
    <property type="term" value="C:cell envelope"/>
    <property type="evidence" value="ECO:0007669"/>
    <property type="project" value="UniProtKB-SubCell"/>
</dbReference>
<feature type="domain" description="CzcB-like barrel-sandwich hybrid" evidence="3">
    <location>
        <begin position="100"/>
        <end position="216"/>
    </location>
</feature>
<dbReference type="Gene3D" id="2.40.420.20">
    <property type="match status" value="1"/>
</dbReference>
<proteinExistence type="predicted"/>
<evidence type="ECO:0000256" key="1">
    <source>
        <dbReference type="ARBA" id="ARBA00004196"/>
    </source>
</evidence>
<comment type="subcellular location">
    <subcellularLocation>
        <location evidence="1">Cell envelope</location>
    </subcellularLocation>
</comment>
<dbReference type="PANTHER" id="PTHR32347">
    <property type="entry name" value="EFFLUX SYSTEM COMPONENT YKNX-RELATED"/>
    <property type="match status" value="1"/>
</dbReference>
<reference evidence="4 5" key="1">
    <citation type="submission" date="2019-04" db="EMBL/GenBank/DDBJ databases">
        <title>Cohnella sp. nov., isolated from soil.</title>
        <authorList>
            <person name="Kim W."/>
        </authorList>
    </citation>
    <scope>NUCLEOTIDE SEQUENCE [LARGE SCALE GENOMIC DNA]</scope>
    <source>
        <strain evidence="4 5">CAU 1483</strain>
    </source>
</reference>
<name>A0A4U0FBE7_9BACL</name>
<dbReference type="SUPFAM" id="SSF111369">
    <property type="entry name" value="HlyD-like secretion proteins"/>
    <property type="match status" value="1"/>
</dbReference>
<sequence length="362" mass="39805">MTRRSWKSSITSTNWRMDNLSRHLKQAVKAVTAVVTAAAVLAGCSLLPREEQPLKAPLVKPASENYRTVKVTQGNIVKQVTGSGSLESVATDVAQFTGQGGRIASVAVHPGDQVKKGDLLVQLIMDGLDLQLKEQQLALERAKYAYSQAKKNGSDADALRIASLQTDIEQIKYDRLSKQFNSKQLRARIDGQVIFAEDLKEGDLVEAYQTLVTVADPTKLRVALRVENSNDIKDVDVGMTAEITLKNETVQGKVVQTPSSSPMTLNKDLADKYSRTLYIEVPQLPKAAEIGSSVDVKIVTQKKDNVLKIPRSGLRSYLGRNFVRVLEDGKRIREVDVEQGVVTPTEVEIVRGLQEGQDVILQ</sequence>
<organism evidence="4 5">
    <name type="scientific">Cohnella pontilimi</name>
    <dbReference type="NCBI Taxonomy" id="2564100"/>
    <lineage>
        <taxon>Bacteria</taxon>
        <taxon>Bacillati</taxon>
        <taxon>Bacillota</taxon>
        <taxon>Bacilli</taxon>
        <taxon>Bacillales</taxon>
        <taxon>Paenibacillaceae</taxon>
        <taxon>Cohnella</taxon>
    </lineage>
</organism>
<accession>A0A4U0FBE7</accession>
<evidence type="ECO:0000313" key="5">
    <source>
        <dbReference type="Proteomes" id="UP000309673"/>
    </source>
</evidence>
<dbReference type="Pfam" id="PF25973">
    <property type="entry name" value="BSH_CzcB"/>
    <property type="match status" value="1"/>
</dbReference>
<dbReference type="AlphaFoldDB" id="A0A4U0FBE7"/>
<evidence type="ECO:0000313" key="4">
    <source>
        <dbReference type="EMBL" id="TJY42173.1"/>
    </source>
</evidence>
<evidence type="ECO:0000259" key="3">
    <source>
        <dbReference type="Pfam" id="PF25973"/>
    </source>
</evidence>
<gene>
    <name evidence="4" type="ORF">E5161_09185</name>
</gene>
<dbReference type="Proteomes" id="UP000309673">
    <property type="component" value="Unassembled WGS sequence"/>
</dbReference>
<dbReference type="OrthoDB" id="1817080at2"/>
<comment type="caution">
    <text evidence="4">The sequence shown here is derived from an EMBL/GenBank/DDBJ whole genome shotgun (WGS) entry which is preliminary data.</text>
</comment>
<dbReference type="InterPro" id="IPR058647">
    <property type="entry name" value="BSH_CzcB-like"/>
</dbReference>
<keyword evidence="2" id="KW-0175">Coiled coil</keyword>